<gene>
    <name evidence="12" type="ORF">BP5553_05582</name>
</gene>
<keyword evidence="13" id="KW-1185">Reference proteome</keyword>
<evidence type="ECO:0000256" key="11">
    <source>
        <dbReference type="SAM" id="MobiDB-lite"/>
    </source>
</evidence>
<keyword evidence="7 10" id="KW-0812">Transmembrane</keyword>
<name>A0A370TRJ4_9HELO</name>
<comment type="subcellular location">
    <subcellularLocation>
        <location evidence="10">Endoplasmic reticulum membrane</location>
        <topology evidence="10">Multi-pass membrane protein</topology>
    </subcellularLocation>
    <subcellularLocation>
        <location evidence="1">Membrane</location>
        <topology evidence="1">Multi-pass membrane protein</topology>
    </subcellularLocation>
</comment>
<dbReference type="Pfam" id="PF04140">
    <property type="entry name" value="ICMT"/>
    <property type="match status" value="1"/>
</dbReference>
<protein>
    <recommendedName>
        <fullName evidence="3 10">Protein-S-isoprenylcysteine O-methyltransferase</fullName>
        <ecNumber evidence="3 10">2.1.1.100</ecNumber>
    </recommendedName>
</protein>
<feature type="transmembrane region" description="Helical" evidence="10">
    <location>
        <begin position="276"/>
        <end position="301"/>
    </location>
</feature>
<dbReference type="Gene3D" id="1.20.120.1630">
    <property type="match status" value="1"/>
</dbReference>
<feature type="transmembrane region" description="Helical" evidence="10">
    <location>
        <begin position="146"/>
        <end position="167"/>
    </location>
</feature>
<keyword evidence="6 10" id="KW-0949">S-adenosyl-L-methionine</keyword>
<evidence type="ECO:0000256" key="4">
    <source>
        <dbReference type="ARBA" id="ARBA00022603"/>
    </source>
</evidence>
<dbReference type="RefSeq" id="XP_031870805.1">
    <property type="nucleotide sequence ID" value="XM_032014205.1"/>
</dbReference>
<organism evidence="12 13">
    <name type="scientific">Venustampulla echinocandica</name>
    <dbReference type="NCBI Taxonomy" id="2656787"/>
    <lineage>
        <taxon>Eukaryota</taxon>
        <taxon>Fungi</taxon>
        <taxon>Dikarya</taxon>
        <taxon>Ascomycota</taxon>
        <taxon>Pezizomycotina</taxon>
        <taxon>Leotiomycetes</taxon>
        <taxon>Helotiales</taxon>
        <taxon>Pleuroascaceae</taxon>
        <taxon>Venustampulla</taxon>
    </lineage>
</organism>
<dbReference type="STRING" id="2656787.A0A370TRJ4"/>
<evidence type="ECO:0000313" key="12">
    <source>
        <dbReference type="EMBL" id="RDL38149.1"/>
    </source>
</evidence>
<dbReference type="GO" id="GO:0005789">
    <property type="term" value="C:endoplasmic reticulum membrane"/>
    <property type="evidence" value="ECO:0007669"/>
    <property type="project" value="UniProtKB-SubCell"/>
</dbReference>
<evidence type="ECO:0000256" key="6">
    <source>
        <dbReference type="ARBA" id="ARBA00022691"/>
    </source>
</evidence>
<evidence type="ECO:0000256" key="10">
    <source>
        <dbReference type="RuleBase" id="RU362022"/>
    </source>
</evidence>
<evidence type="ECO:0000256" key="5">
    <source>
        <dbReference type="ARBA" id="ARBA00022679"/>
    </source>
</evidence>
<dbReference type="GO" id="GO:0004671">
    <property type="term" value="F:protein C-terminal S-isoprenylcysteine carboxyl O-methyltransferase activity"/>
    <property type="evidence" value="ECO:0007669"/>
    <property type="project" value="UniProtKB-EC"/>
</dbReference>
<sequence length="338" mass="37148">MASNLPTEGYNPVGNDQAEFDAGLDIDGSAEVASGNSGWRDNENGNGNATRTARRNPFNEAASLMNHGGLGHIPTPPQSSSRNSPAPPITSTSEITSAINTYEQLFFPGQPKSLSGIALRSFLLGLTLAISLTVTLYLLTQSTSLWRLPFFLASLSTFHFLEFYTTALTNTPSASVSSFLLASNGSAYTIAHTAALFECLVSHLVYPSPILPAYFHYICLFLGLFLVLLGQSIRATAMLQAGSNFSHIVAHTKRSTHRLVTEGLYSVLRHPSYFGYFWWAVGTQLVCGNLVCLMGYAFVLWKFFDRRIEGEEELLVAFFGDEYVQYRKRTWVGIPGIR</sequence>
<dbReference type="EMBL" id="NPIC01000003">
    <property type="protein sequence ID" value="RDL38149.1"/>
    <property type="molecule type" value="Genomic_DNA"/>
</dbReference>
<proteinExistence type="inferred from homology"/>
<comment type="similarity">
    <text evidence="2 10">Belongs to the class VI-like SAM-binding methyltransferase superfamily. Isoprenylcysteine carboxyl methyltransferase family.</text>
</comment>
<dbReference type="InterPro" id="IPR025770">
    <property type="entry name" value="PPMT_MeTrfase"/>
</dbReference>
<dbReference type="AlphaFoldDB" id="A0A370TRJ4"/>
<dbReference type="PANTHER" id="PTHR12714:SF9">
    <property type="entry name" value="PROTEIN-S-ISOPRENYLCYSTEINE O-METHYLTRANSFERASE"/>
    <property type="match status" value="1"/>
</dbReference>
<dbReference type="EC" id="2.1.1.100" evidence="3 10"/>
<feature type="transmembrane region" description="Helical" evidence="10">
    <location>
        <begin position="213"/>
        <end position="233"/>
    </location>
</feature>
<comment type="caution">
    <text evidence="12">The sequence shown here is derived from an EMBL/GenBank/DDBJ whole genome shotgun (WGS) entry which is preliminary data.</text>
</comment>
<dbReference type="InterPro" id="IPR007269">
    <property type="entry name" value="ICMT_MeTrfase"/>
</dbReference>
<dbReference type="GeneID" id="43598431"/>
<evidence type="ECO:0000313" key="13">
    <source>
        <dbReference type="Proteomes" id="UP000254866"/>
    </source>
</evidence>
<dbReference type="GO" id="GO:0032259">
    <property type="term" value="P:methylation"/>
    <property type="evidence" value="ECO:0007669"/>
    <property type="project" value="UniProtKB-KW"/>
</dbReference>
<evidence type="ECO:0000256" key="9">
    <source>
        <dbReference type="ARBA" id="ARBA00023136"/>
    </source>
</evidence>
<feature type="compositionally biased region" description="Polar residues" evidence="11">
    <location>
        <begin position="34"/>
        <end position="51"/>
    </location>
</feature>
<feature type="transmembrane region" description="Helical" evidence="10">
    <location>
        <begin position="117"/>
        <end position="139"/>
    </location>
</feature>
<comment type="catalytic activity">
    <reaction evidence="10">
        <text>[protein]-C-terminal S-[(2E,6E)-farnesyl]-L-cysteine + S-adenosyl-L-methionine = [protein]-C-terminal S-[(2E,6E)-farnesyl]-L-cysteine methyl ester + S-adenosyl-L-homocysteine</text>
        <dbReference type="Rhea" id="RHEA:21672"/>
        <dbReference type="Rhea" id="RHEA-COMP:12125"/>
        <dbReference type="Rhea" id="RHEA-COMP:12126"/>
        <dbReference type="ChEBI" id="CHEBI:57856"/>
        <dbReference type="ChEBI" id="CHEBI:59789"/>
        <dbReference type="ChEBI" id="CHEBI:90510"/>
        <dbReference type="ChEBI" id="CHEBI:90511"/>
        <dbReference type="EC" id="2.1.1.100"/>
    </reaction>
</comment>
<keyword evidence="9 10" id="KW-0472">Membrane</keyword>
<evidence type="ECO:0000256" key="3">
    <source>
        <dbReference type="ARBA" id="ARBA00012151"/>
    </source>
</evidence>
<dbReference type="OrthoDB" id="422086at2759"/>
<dbReference type="Proteomes" id="UP000254866">
    <property type="component" value="Unassembled WGS sequence"/>
</dbReference>
<keyword evidence="4 10" id="KW-0489">Methyltransferase</keyword>
<evidence type="ECO:0000256" key="1">
    <source>
        <dbReference type="ARBA" id="ARBA00004141"/>
    </source>
</evidence>
<keyword evidence="8 10" id="KW-1133">Transmembrane helix</keyword>
<dbReference type="PROSITE" id="PS51564">
    <property type="entry name" value="SAM_ICMT"/>
    <property type="match status" value="1"/>
</dbReference>
<accession>A0A370TRJ4</accession>
<feature type="region of interest" description="Disordered" evidence="11">
    <location>
        <begin position="1"/>
        <end position="20"/>
    </location>
</feature>
<feature type="compositionally biased region" description="Polar residues" evidence="11">
    <location>
        <begin position="78"/>
        <end position="92"/>
    </location>
</feature>
<evidence type="ECO:0000256" key="2">
    <source>
        <dbReference type="ARBA" id="ARBA00009140"/>
    </source>
</evidence>
<evidence type="ECO:0000256" key="8">
    <source>
        <dbReference type="ARBA" id="ARBA00022989"/>
    </source>
</evidence>
<keyword evidence="5 12" id="KW-0808">Transferase</keyword>
<evidence type="ECO:0000256" key="7">
    <source>
        <dbReference type="ARBA" id="ARBA00022692"/>
    </source>
</evidence>
<dbReference type="PANTHER" id="PTHR12714">
    <property type="entry name" value="PROTEIN-S ISOPRENYLCYSTEINE O-METHYLTRANSFERASE"/>
    <property type="match status" value="1"/>
</dbReference>
<keyword evidence="10" id="KW-0256">Endoplasmic reticulum</keyword>
<reference evidence="12 13" key="1">
    <citation type="journal article" date="2018" name="IMA Fungus">
        <title>IMA Genome-F 9: Draft genome sequence of Annulohypoxylon stygium, Aspergillus mulundensis, Berkeleyomyces basicola (syn. Thielaviopsis basicola), Ceratocystis smalleyi, two Cercospora beticola strains, Coleophoma cylindrospora, Fusarium fracticaudum, Phialophora cf. hyalina, and Morchella septimelata.</title>
        <authorList>
            <person name="Wingfield B.D."/>
            <person name="Bills G.F."/>
            <person name="Dong Y."/>
            <person name="Huang W."/>
            <person name="Nel W.J."/>
            <person name="Swalarsk-Parry B.S."/>
            <person name="Vaghefi N."/>
            <person name="Wilken P.M."/>
            <person name="An Z."/>
            <person name="de Beer Z.W."/>
            <person name="De Vos L."/>
            <person name="Chen L."/>
            <person name="Duong T.A."/>
            <person name="Gao Y."/>
            <person name="Hammerbacher A."/>
            <person name="Kikkert J.R."/>
            <person name="Li Y."/>
            <person name="Li H."/>
            <person name="Li K."/>
            <person name="Li Q."/>
            <person name="Liu X."/>
            <person name="Ma X."/>
            <person name="Naidoo K."/>
            <person name="Pethybridge S.J."/>
            <person name="Sun J."/>
            <person name="Steenkamp E.T."/>
            <person name="van der Nest M.A."/>
            <person name="van Wyk S."/>
            <person name="Wingfield M.J."/>
            <person name="Xiong C."/>
            <person name="Yue Q."/>
            <person name="Zhang X."/>
        </authorList>
    </citation>
    <scope>NUCLEOTIDE SEQUENCE [LARGE SCALE GENOMIC DNA]</scope>
    <source>
        <strain evidence="12 13">BP 5553</strain>
    </source>
</reference>
<feature type="region of interest" description="Disordered" evidence="11">
    <location>
        <begin position="29"/>
        <end position="92"/>
    </location>
</feature>
<feature type="transmembrane region" description="Helical" evidence="10">
    <location>
        <begin position="187"/>
        <end position="206"/>
    </location>
</feature>